<name>A0A1Y2D9Q1_9PEZI</name>
<feature type="region of interest" description="Disordered" evidence="1">
    <location>
        <begin position="29"/>
        <end position="68"/>
    </location>
</feature>
<evidence type="ECO:0000313" key="3">
    <source>
        <dbReference type="Proteomes" id="UP000193689"/>
    </source>
</evidence>
<accession>A0A1Y2D9Q1</accession>
<comment type="caution">
    <text evidence="2">The sequence shown here is derived from an EMBL/GenBank/DDBJ whole genome shotgun (WGS) entry which is preliminary data.</text>
</comment>
<dbReference type="RefSeq" id="XP_040709889.1">
    <property type="nucleotide sequence ID" value="XM_040864928.1"/>
</dbReference>
<dbReference type="EMBL" id="MCFJ01000025">
    <property type="protein sequence ID" value="ORY55937.1"/>
    <property type="molecule type" value="Genomic_DNA"/>
</dbReference>
<sequence length="254" mass="28197">MSSEIDHERGIQLGPGTVHLRGNICISHHLPKPATHKPGYTHQAGMNPSSDPTGPASQFLDGTKQNFPKPERCGEEWIFEGPKYADKRPNESLISKLHKAGQKAGETMGDPADQALKKIGGSSSQPKYPDIRYPSAGSLICIIGKRDEAYMAKFPQNLLYIDCPKCVVKLTCWTPLIPANHLSQASGFVENPRVDTLDPVHMQANQTMDDMDEFFITPKTFVRVKRDGANTDNVDHDKYWVIVHEPPSRKWGPG</sequence>
<gene>
    <name evidence="2" type="ORF">BCR38DRAFT_505799</name>
</gene>
<evidence type="ECO:0000313" key="2">
    <source>
        <dbReference type="EMBL" id="ORY55937.1"/>
    </source>
</evidence>
<dbReference type="AlphaFoldDB" id="A0A1Y2D9Q1"/>
<evidence type="ECO:0000256" key="1">
    <source>
        <dbReference type="SAM" id="MobiDB-lite"/>
    </source>
</evidence>
<keyword evidence="3" id="KW-1185">Reference proteome</keyword>
<feature type="compositionally biased region" description="Polar residues" evidence="1">
    <location>
        <begin position="44"/>
        <end position="56"/>
    </location>
</feature>
<reference evidence="2 3" key="1">
    <citation type="submission" date="2016-07" db="EMBL/GenBank/DDBJ databases">
        <title>Pervasive Adenine N6-methylation of Active Genes in Fungi.</title>
        <authorList>
            <consortium name="DOE Joint Genome Institute"/>
            <person name="Mondo S.J."/>
            <person name="Dannebaum R.O."/>
            <person name="Kuo R.C."/>
            <person name="Labutti K."/>
            <person name="Haridas S."/>
            <person name="Kuo A."/>
            <person name="Salamov A."/>
            <person name="Ahrendt S.R."/>
            <person name="Lipzen A."/>
            <person name="Sullivan W."/>
            <person name="Andreopoulos W.B."/>
            <person name="Clum A."/>
            <person name="Lindquist E."/>
            <person name="Daum C."/>
            <person name="Ramamoorthy G.K."/>
            <person name="Gryganskyi A."/>
            <person name="Culley D."/>
            <person name="Magnuson J.K."/>
            <person name="James T.Y."/>
            <person name="O'Malley M.A."/>
            <person name="Stajich J.E."/>
            <person name="Spatafora J.W."/>
            <person name="Visel A."/>
            <person name="Grigoriev I.V."/>
        </authorList>
    </citation>
    <scope>NUCLEOTIDE SEQUENCE [LARGE SCALE GENOMIC DNA]</scope>
    <source>
        <strain evidence="2 3">CBS 129021</strain>
    </source>
</reference>
<proteinExistence type="predicted"/>
<dbReference type="GeneID" id="63781140"/>
<protein>
    <submittedName>
        <fullName evidence="2">Uncharacterized protein</fullName>
    </submittedName>
</protein>
<organism evidence="2 3">
    <name type="scientific">Pseudomassariella vexata</name>
    <dbReference type="NCBI Taxonomy" id="1141098"/>
    <lineage>
        <taxon>Eukaryota</taxon>
        <taxon>Fungi</taxon>
        <taxon>Dikarya</taxon>
        <taxon>Ascomycota</taxon>
        <taxon>Pezizomycotina</taxon>
        <taxon>Sordariomycetes</taxon>
        <taxon>Xylariomycetidae</taxon>
        <taxon>Amphisphaeriales</taxon>
        <taxon>Pseudomassariaceae</taxon>
        <taxon>Pseudomassariella</taxon>
    </lineage>
</organism>
<dbReference type="Proteomes" id="UP000193689">
    <property type="component" value="Unassembled WGS sequence"/>
</dbReference>
<dbReference type="InParanoid" id="A0A1Y2D9Q1"/>